<dbReference type="InterPro" id="IPR036388">
    <property type="entry name" value="WH-like_DNA-bd_sf"/>
</dbReference>
<dbReference type="InterPro" id="IPR036631">
    <property type="entry name" value="MGMT_N_sf"/>
</dbReference>
<comment type="caution">
    <text evidence="12">The sequence shown here is derived from an EMBL/GenBank/DDBJ whole genome shotgun (WGS) entry which is preliminary data.</text>
</comment>
<dbReference type="Proteomes" id="UP000289821">
    <property type="component" value="Unassembled WGS sequence"/>
</dbReference>
<evidence type="ECO:0000256" key="3">
    <source>
        <dbReference type="ARBA" id="ARBA00022490"/>
    </source>
</evidence>
<gene>
    <name evidence="12" type="ORF">DSM04_10151</name>
</gene>
<organism evidence="12 13">
    <name type="scientific">Leeuwenhoekiella aestuarii</name>
    <dbReference type="NCBI Taxonomy" id="2249426"/>
    <lineage>
        <taxon>Bacteria</taxon>
        <taxon>Pseudomonadati</taxon>
        <taxon>Bacteroidota</taxon>
        <taxon>Flavobacteriia</taxon>
        <taxon>Flavobacteriales</taxon>
        <taxon>Flavobacteriaceae</taxon>
        <taxon>Leeuwenhoekiella</taxon>
    </lineage>
</organism>
<keyword evidence="4 9" id="KW-0489">Methyltransferase</keyword>
<feature type="active site" description="Nucleophile; methyl group acceptor" evidence="9">
    <location>
        <position position="121"/>
    </location>
</feature>
<dbReference type="NCBIfam" id="TIGR00589">
    <property type="entry name" value="ogt"/>
    <property type="match status" value="1"/>
</dbReference>
<keyword evidence="6 9" id="KW-0227">DNA damage</keyword>
<dbReference type="EC" id="2.1.1.63" evidence="9"/>
<dbReference type="OrthoDB" id="9802228at2"/>
<dbReference type="RefSeq" id="WP_128759468.1">
    <property type="nucleotide sequence ID" value="NZ_QOVI01000001.1"/>
</dbReference>
<dbReference type="GO" id="GO:0003908">
    <property type="term" value="F:methylated-DNA-[protein]-cysteine S-methyltransferase activity"/>
    <property type="evidence" value="ECO:0007669"/>
    <property type="project" value="UniProtKB-UniRule"/>
</dbReference>
<comment type="function">
    <text evidence="9">Involved in the cellular defense against the biological effects of O6-methylguanine (O6-MeG) and O4-methylthymine (O4-MeT) in DNA. Repairs the methylated nucleobase in DNA by stoichiometrically transferring the methyl group to a cysteine residue in the enzyme. This is a suicide reaction: the enzyme is irreversibly inactivated.</text>
</comment>
<dbReference type="InterPro" id="IPR001497">
    <property type="entry name" value="MethylDNA_cys_MeTrfase_AS"/>
</dbReference>
<evidence type="ECO:0000259" key="11">
    <source>
        <dbReference type="Pfam" id="PF02870"/>
    </source>
</evidence>
<dbReference type="HAMAP" id="MF_00772">
    <property type="entry name" value="OGT"/>
    <property type="match status" value="1"/>
</dbReference>
<dbReference type="GO" id="GO:0005737">
    <property type="term" value="C:cytoplasm"/>
    <property type="evidence" value="ECO:0007669"/>
    <property type="project" value="UniProtKB-SubCell"/>
</dbReference>
<dbReference type="PROSITE" id="PS00374">
    <property type="entry name" value="MGMT"/>
    <property type="match status" value="1"/>
</dbReference>
<dbReference type="GO" id="GO:0032259">
    <property type="term" value="P:methylation"/>
    <property type="evidence" value="ECO:0007669"/>
    <property type="project" value="UniProtKB-KW"/>
</dbReference>
<reference evidence="12 13" key="1">
    <citation type="submission" date="2018-07" db="EMBL/GenBank/DDBJ databases">
        <title>Leeuwenhoekiella genomics.</title>
        <authorList>
            <person name="Tahon G."/>
            <person name="Willems A."/>
        </authorList>
    </citation>
    <scope>NUCLEOTIDE SEQUENCE [LARGE SCALE GENOMIC DNA]</scope>
    <source>
        <strain evidence="12 13">R-50232</strain>
    </source>
</reference>
<feature type="domain" description="Methylated-DNA-[protein]-cysteine S-methyltransferase DNA binding" evidence="10">
    <location>
        <begin position="70"/>
        <end position="149"/>
    </location>
</feature>
<dbReference type="PANTHER" id="PTHR10815">
    <property type="entry name" value="METHYLATED-DNA--PROTEIN-CYSTEINE METHYLTRANSFERASE"/>
    <property type="match status" value="1"/>
</dbReference>
<dbReference type="CDD" id="cd06445">
    <property type="entry name" value="ATase"/>
    <property type="match status" value="1"/>
</dbReference>
<dbReference type="InterPro" id="IPR008332">
    <property type="entry name" value="MethylG_MeTrfase_N"/>
</dbReference>
<evidence type="ECO:0000256" key="1">
    <source>
        <dbReference type="ARBA" id="ARBA00001286"/>
    </source>
</evidence>
<evidence type="ECO:0000313" key="12">
    <source>
        <dbReference type="EMBL" id="RXG17867.1"/>
    </source>
</evidence>
<keyword evidence="13" id="KW-1185">Reference proteome</keyword>
<comment type="similarity">
    <text evidence="2 9">Belongs to the MGMT family.</text>
</comment>
<feature type="domain" description="Methylguanine DNA methyltransferase ribonuclease-like" evidence="11">
    <location>
        <begin position="3"/>
        <end position="65"/>
    </location>
</feature>
<dbReference type="InterPro" id="IPR014048">
    <property type="entry name" value="MethylDNA_cys_MeTrfase_DNA-bd"/>
</dbReference>
<evidence type="ECO:0000256" key="6">
    <source>
        <dbReference type="ARBA" id="ARBA00022763"/>
    </source>
</evidence>
<dbReference type="Gene3D" id="3.30.160.70">
    <property type="entry name" value="Methylated DNA-protein cysteine methyltransferase domain"/>
    <property type="match status" value="1"/>
</dbReference>
<keyword evidence="3 9" id="KW-0963">Cytoplasm</keyword>
<dbReference type="Pfam" id="PF02870">
    <property type="entry name" value="Methyltransf_1N"/>
    <property type="match status" value="1"/>
</dbReference>
<comment type="catalytic activity">
    <reaction evidence="8 9">
        <text>a 6-O-methyl-2'-deoxyguanosine in DNA + L-cysteinyl-[protein] = S-methyl-L-cysteinyl-[protein] + a 2'-deoxyguanosine in DNA</text>
        <dbReference type="Rhea" id="RHEA:24000"/>
        <dbReference type="Rhea" id="RHEA-COMP:10131"/>
        <dbReference type="Rhea" id="RHEA-COMP:10132"/>
        <dbReference type="Rhea" id="RHEA-COMP:11367"/>
        <dbReference type="Rhea" id="RHEA-COMP:11368"/>
        <dbReference type="ChEBI" id="CHEBI:29950"/>
        <dbReference type="ChEBI" id="CHEBI:82612"/>
        <dbReference type="ChEBI" id="CHEBI:85445"/>
        <dbReference type="ChEBI" id="CHEBI:85448"/>
        <dbReference type="EC" id="2.1.1.63"/>
    </reaction>
</comment>
<evidence type="ECO:0000256" key="8">
    <source>
        <dbReference type="ARBA" id="ARBA00049348"/>
    </source>
</evidence>
<dbReference type="Gene3D" id="1.10.10.10">
    <property type="entry name" value="Winged helix-like DNA-binding domain superfamily/Winged helix DNA-binding domain"/>
    <property type="match status" value="1"/>
</dbReference>
<evidence type="ECO:0000313" key="13">
    <source>
        <dbReference type="Proteomes" id="UP000289821"/>
    </source>
</evidence>
<comment type="catalytic activity">
    <reaction evidence="1 9">
        <text>a 4-O-methyl-thymidine in DNA + L-cysteinyl-[protein] = a thymidine in DNA + S-methyl-L-cysteinyl-[protein]</text>
        <dbReference type="Rhea" id="RHEA:53428"/>
        <dbReference type="Rhea" id="RHEA-COMP:10131"/>
        <dbReference type="Rhea" id="RHEA-COMP:10132"/>
        <dbReference type="Rhea" id="RHEA-COMP:13555"/>
        <dbReference type="Rhea" id="RHEA-COMP:13556"/>
        <dbReference type="ChEBI" id="CHEBI:29950"/>
        <dbReference type="ChEBI" id="CHEBI:82612"/>
        <dbReference type="ChEBI" id="CHEBI:137386"/>
        <dbReference type="ChEBI" id="CHEBI:137387"/>
        <dbReference type="EC" id="2.1.1.63"/>
    </reaction>
</comment>
<dbReference type="PANTHER" id="PTHR10815:SF5">
    <property type="entry name" value="METHYLATED-DNA--PROTEIN-CYSTEINE METHYLTRANSFERASE"/>
    <property type="match status" value="1"/>
</dbReference>
<dbReference type="SUPFAM" id="SSF53155">
    <property type="entry name" value="Methylated DNA-protein cysteine methyltransferase domain"/>
    <property type="match status" value="1"/>
</dbReference>
<dbReference type="SUPFAM" id="SSF46767">
    <property type="entry name" value="Methylated DNA-protein cysteine methyltransferase, C-terminal domain"/>
    <property type="match status" value="1"/>
</dbReference>
<evidence type="ECO:0000256" key="9">
    <source>
        <dbReference type="HAMAP-Rule" id="MF_00772"/>
    </source>
</evidence>
<evidence type="ECO:0000256" key="2">
    <source>
        <dbReference type="ARBA" id="ARBA00008711"/>
    </source>
</evidence>
<keyword evidence="5 9" id="KW-0808">Transferase</keyword>
<protein>
    <recommendedName>
        <fullName evidence="9">Methylated-DNA--protein-cysteine methyltransferase</fullName>
        <ecNumber evidence="9">2.1.1.63</ecNumber>
    </recommendedName>
    <alternativeName>
        <fullName evidence="9">6-O-methylguanine-DNA methyltransferase</fullName>
        <shortName evidence="9">MGMT</shortName>
    </alternativeName>
    <alternativeName>
        <fullName evidence="9">O-6-methylguanine-DNA-alkyltransferase</fullName>
    </alternativeName>
</protein>
<accession>A0A4Q0NYI4</accession>
<dbReference type="Pfam" id="PF01035">
    <property type="entry name" value="DNA_binding_1"/>
    <property type="match status" value="1"/>
</dbReference>
<evidence type="ECO:0000256" key="7">
    <source>
        <dbReference type="ARBA" id="ARBA00023204"/>
    </source>
</evidence>
<dbReference type="GO" id="GO:0006307">
    <property type="term" value="P:DNA alkylation repair"/>
    <property type="evidence" value="ECO:0007669"/>
    <property type="project" value="UniProtKB-UniRule"/>
</dbReference>
<keyword evidence="7 9" id="KW-0234">DNA repair</keyword>
<evidence type="ECO:0000256" key="5">
    <source>
        <dbReference type="ARBA" id="ARBA00022679"/>
    </source>
</evidence>
<name>A0A4Q0NYI4_9FLAO</name>
<proteinExistence type="inferred from homology"/>
<dbReference type="FunFam" id="1.10.10.10:FF:000214">
    <property type="entry name" value="Methylated-DNA--protein-cysteine methyltransferase"/>
    <property type="match status" value="1"/>
</dbReference>
<dbReference type="InterPro" id="IPR023546">
    <property type="entry name" value="MGMT"/>
</dbReference>
<dbReference type="InterPro" id="IPR036217">
    <property type="entry name" value="MethylDNA_cys_MeTrfase_DNAb"/>
</dbReference>
<dbReference type="EMBL" id="QOVI01000001">
    <property type="protein sequence ID" value="RXG17867.1"/>
    <property type="molecule type" value="Genomic_DNA"/>
</dbReference>
<evidence type="ECO:0000256" key="4">
    <source>
        <dbReference type="ARBA" id="ARBA00022603"/>
    </source>
</evidence>
<comment type="subcellular location">
    <subcellularLocation>
        <location evidence="9">Cytoplasm</location>
    </subcellularLocation>
</comment>
<sequence length="157" mass="17689">MSEAFIDSPLGTLVIQGDELGLQRVEFIDEKIPQSERIPVALEDAVFQLSDYFEGKRKTFDLKLNPQGTDFQKRVWLQLAQIPFGKTTSYLQMAKDLDDPKVIRAAASANGKNPIAIIIPCHRVIGSDNSMTGYAGGIWRKKWLLEHENPVKQQSLF</sequence>
<dbReference type="AlphaFoldDB" id="A0A4Q0NYI4"/>
<comment type="miscellaneous">
    <text evidence="9">This enzyme catalyzes only one turnover and therefore is not strictly catalytic. According to one definition, an enzyme is a biocatalyst that acts repeatedly and over many reaction cycles.</text>
</comment>
<evidence type="ECO:0000259" key="10">
    <source>
        <dbReference type="Pfam" id="PF01035"/>
    </source>
</evidence>